<evidence type="ECO:0000256" key="1">
    <source>
        <dbReference type="SAM" id="Phobius"/>
    </source>
</evidence>
<keyword evidence="1" id="KW-0472">Membrane</keyword>
<keyword evidence="3" id="KW-1185">Reference proteome</keyword>
<dbReference type="Proteomes" id="UP000597877">
    <property type="component" value="Unassembled WGS sequence"/>
</dbReference>
<evidence type="ECO:0000313" key="3">
    <source>
        <dbReference type="Proteomes" id="UP000597877"/>
    </source>
</evidence>
<evidence type="ECO:0000313" key="2">
    <source>
        <dbReference type="EMBL" id="MBC5666902.1"/>
    </source>
</evidence>
<keyword evidence="1" id="KW-1133">Transmembrane helix</keyword>
<proteinExistence type="predicted"/>
<reference evidence="2 3" key="1">
    <citation type="submission" date="2020-08" db="EMBL/GenBank/DDBJ databases">
        <title>Genome public.</title>
        <authorList>
            <person name="Liu C."/>
            <person name="Sun Q."/>
        </authorList>
    </citation>
    <scope>NUCLEOTIDE SEQUENCE [LARGE SCALE GENOMIC DNA]</scope>
    <source>
        <strain evidence="2 3">BX4</strain>
    </source>
</reference>
<keyword evidence="1" id="KW-0812">Transmembrane</keyword>
<gene>
    <name evidence="2" type="ORF">H8S00_02700</name>
</gene>
<feature type="transmembrane region" description="Helical" evidence="1">
    <location>
        <begin position="60"/>
        <end position="81"/>
    </location>
</feature>
<accession>A0ABR7EZW1</accession>
<protein>
    <submittedName>
        <fullName evidence="2">Septum formation initiator family protein</fullName>
    </submittedName>
</protein>
<comment type="caution">
    <text evidence="2">The sequence shown here is derived from an EMBL/GenBank/DDBJ whole genome shotgun (WGS) entry which is preliminary data.</text>
</comment>
<dbReference type="RefSeq" id="WP_021953317.1">
    <property type="nucleotide sequence ID" value="NZ_JACOOZ010000002.1"/>
</dbReference>
<organism evidence="2 3">
    <name type="scientific">Eubacterium segne</name>
    <dbReference type="NCBI Taxonomy" id="2763045"/>
    <lineage>
        <taxon>Bacteria</taxon>
        <taxon>Bacillati</taxon>
        <taxon>Bacillota</taxon>
        <taxon>Clostridia</taxon>
        <taxon>Eubacteriales</taxon>
        <taxon>Eubacteriaceae</taxon>
        <taxon>Eubacterium</taxon>
    </lineage>
</organism>
<name>A0ABR7EZW1_9FIRM</name>
<sequence length="160" mass="18206">MNKDRLYNTNLRNTGYIDGNAVRALEPQRKERIKTEKRVKTEKREQVATRENALPMSAPYVFFLIAVTCICIVMCVTYLNIQSNIRATRDNISQLRTNISTVQTENNALSYAINSYVDVNHICKVAKSKLGMKQASDNQIITYKSSDSGYTLQYGDIPNK</sequence>
<dbReference type="InterPro" id="IPR007060">
    <property type="entry name" value="FtsL/DivIC"/>
</dbReference>
<dbReference type="Pfam" id="PF04977">
    <property type="entry name" value="DivIC"/>
    <property type="match status" value="1"/>
</dbReference>
<dbReference type="EMBL" id="JACOOZ010000002">
    <property type="protein sequence ID" value="MBC5666902.1"/>
    <property type="molecule type" value="Genomic_DNA"/>
</dbReference>